<sequence length="254" mass="28565">MNCSGLPPPCLSDQLVSPGCVCAVPYRGTLFFRSPSFSDLSNGSYWGQLETGIRAKFRSLSVPVDSVALHDPSVNSVNNLQLALEVFPSGKTQFSEQDISDIGFILSNQTYKPPSVFGPYYFLGQPYSFANGNNKIIHFHSRKESSYTSCCFFYYLLLFFHGRSGANTFQIEGEQPLTSDRRSLGGWSGSCCNSSCSCYHRRKEEEETKAERREEPVFWFVLRSTVPLLPFCLYLVHSFSVVLVTDRSRVLSIM</sequence>
<proteinExistence type="evidence at transcript level"/>
<dbReference type="EMBL" id="BT067258">
    <property type="protein sequence ID" value="ACN34155.1"/>
    <property type="molecule type" value="mRNA"/>
</dbReference>
<protein>
    <submittedName>
        <fullName evidence="1">Uncharacterized protein</fullName>
    </submittedName>
</protein>
<name>C0PG39_MAIZE</name>
<evidence type="ECO:0000313" key="1">
    <source>
        <dbReference type="EMBL" id="ACN34155.1"/>
    </source>
</evidence>
<reference evidence="1" key="2">
    <citation type="submission" date="2012-06" db="EMBL/GenBank/DDBJ databases">
        <authorList>
            <person name="Yu Y."/>
            <person name="Currie J."/>
            <person name="Lomeli R."/>
            <person name="Angelova A."/>
            <person name="Collura K."/>
            <person name="Wissotski M."/>
            <person name="Campos D."/>
            <person name="Kudrna D."/>
            <person name="Golser W."/>
            <person name="Ashely E."/>
            <person name="Descour A."/>
            <person name="Fernandes J."/>
            <person name="Soderlund C."/>
            <person name="Walbot V."/>
        </authorList>
    </citation>
    <scope>NUCLEOTIDE SEQUENCE</scope>
    <source>
        <strain evidence="1">B73</strain>
    </source>
</reference>
<reference evidence="1" key="1">
    <citation type="journal article" date="2009" name="PLoS Genet.">
        <title>Sequencing, mapping, and analysis of 27,455 maize full-length cDNAs.</title>
        <authorList>
            <person name="Soderlund C."/>
            <person name="Descour A."/>
            <person name="Kudrna D."/>
            <person name="Bomhoff M."/>
            <person name="Boyd L."/>
            <person name="Currie J."/>
            <person name="Angelova A."/>
            <person name="Collura K."/>
            <person name="Wissotski M."/>
            <person name="Ashley E."/>
            <person name="Morrow D."/>
            <person name="Fernandes J."/>
            <person name="Walbot V."/>
            <person name="Yu Y."/>
        </authorList>
    </citation>
    <scope>NUCLEOTIDE SEQUENCE</scope>
    <source>
        <strain evidence="1">B73</strain>
    </source>
</reference>
<organism evidence="1">
    <name type="scientific">Zea mays</name>
    <name type="common">Maize</name>
    <dbReference type="NCBI Taxonomy" id="4577"/>
    <lineage>
        <taxon>Eukaryota</taxon>
        <taxon>Viridiplantae</taxon>
        <taxon>Streptophyta</taxon>
        <taxon>Embryophyta</taxon>
        <taxon>Tracheophyta</taxon>
        <taxon>Spermatophyta</taxon>
        <taxon>Magnoliopsida</taxon>
        <taxon>Liliopsida</taxon>
        <taxon>Poales</taxon>
        <taxon>Poaceae</taxon>
        <taxon>PACMAD clade</taxon>
        <taxon>Panicoideae</taxon>
        <taxon>Andropogonodae</taxon>
        <taxon>Andropogoneae</taxon>
        <taxon>Tripsacinae</taxon>
        <taxon>Zea</taxon>
    </lineage>
</organism>
<dbReference type="AlphaFoldDB" id="C0PG39"/>
<accession>C0PG39</accession>